<dbReference type="GO" id="GO:0042773">
    <property type="term" value="P:ATP synthesis coupled electron transport"/>
    <property type="evidence" value="ECO:0007669"/>
    <property type="project" value="InterPro"/>
</dbReference>
<dbReference type="InterPro" id="IPR001750">
    <property type="entry name" value="ND/Mrp_TM"/>
</dbReference>
<evidence type="ECO:0000256" key="7">
    <source>
        <dbReference type="RuleBase" id="RU000320"/>
    </source>
</evidence>
<dbReference type="RefSeq" id="WP_017677793.1">
    <property type="nucleotide sequence ID" value="NZ_FMZQ01000009.1"/>
</dbReference>
<proteinExistence type="inferred from homology"/>
<dbReference type="InterPro" id="IPR003918">
    <property type="entry name" value="NADH_UbQ_OxRdtase"/>
</dbReference>
<evidence type="ECO:0000256" key="2">
    <source>
        <dbReference type="ARBA" id="ARBA00005346"/>
    </source>
</evidence>
<dbReference type="PRINTS" id="PR01437">
    <property type="entry name" value="NUOXDRDTASE4"/>
</dbReference>
<accession>A0A1G6R818</accession>
<dbReference type="PANTHER" id="PTHR42703:SF1">
    <property type="entry name" value="NA(+)_H(+) ANTIPORTER SUBUNIT D1"/>
    <property type="match status" value="1"/>
</dbReference>
<dbReference type="Proteomes" id="UP000199467">
    <property type="component" value="Unassembled WGS sequence"/>
</dbReference>
<protein>
    <submittedName>
        <fullName evidence="9">Multisubunit potassium/proton antiporter, PhaD subunit</fullName>
    </submittedName>
</protein>
<dbReference type="InterPro" id="IPR050586">
    <property type="entry name" value="CPA3_Na-H_Antiporter_D"/>
</dbReference>
<evidence type="ECO:0000256" key="4">
    <source>
        <dbReference type="ARBA" id="ARBA00022692"/>
    </source>
</evidence>
<dbReference type="EMBL" id="FMZQ01000009">
    <property type="protein sequence ID" value="SDD00563.1"/>
    <property type="molecule type" value="Genomic_DNA"/>
</dbReference>
<dbReference type="Pfam" id="PF00361">
    <property type="entry name" value="Proton_antipo_M"/>
    <property type="match status" value="1"/>
</dbReference>
<organism evidence="9 10">
    <name type="scientific">Ectopseudomonas chengduensis</name>
    <dbReference type="NCBI Taxonomy" id="489632"/>
    <lineage>
        <taxon>Bacteria</taxon>
        <taxon>Pseudomonadati</taxon>
        <taxon>Pseudomonadota</taxon>
        <taxon>Gammaproteobacteria</taxon>
        <taxon>Pseudomonadales</taxon>
        <taxon>Pseudomonadaceae</taxon>
        <taxon>Ectopseudomonas</taxon>
    </lineage>
</organism>
<evidence type="ECO:0000256" key="3">
    <source>
        <dbReference type="ARBA" id="ARBA00022475"/>
    </source>
</evidence>
<keyword evidence="4 7" id="KW-0812">Transmembrane</keyword>
<gene>
    <name evidence="9" type="ORF">SAMN05216576_109100</name>
</gene>
<evidence type="ECO:0000313" key="10">
    <source>
        <dbReference type="Proteomes" id="UP000199467"/>
    </source>
</evidence>
<feature type="domain" description="NADH:quinone oxidoreductase/Mrp antiporter transmembrane" evidence="8">
    <location>
        <begin position="127"/>
        <end position="421"/>
    </location>
</feature>
<keyword evidence="6" id="KW-0472">Membrane</keyword>
<comment type="similarity">
    <text evidence="2">Belongs to the CPA3 antiporters (TC 2.A.63) subunit D family.</text>
</comment>
<dbReference type="NCBIfam" id="NF009309">
    <property type="entry name" value="PRK12666.1"/>
    <property type="match status" value="1"/>
</dbReference>
<dbReference type="AlphaFoldDB" id="A0A1G6R818"/>
<keyword evidence="10" id="KW-1185">Reference proteome</keyword>
<evidence type="ECO:0000256" key="6">
    <source>
        <dbReference type="ARBA" id="ARBA00023136"/>
    </source>
</evidence>
<reference evidence="10" key="1">
    <citation type="submission" date="2016-10" db="EMBL/GenBank/DDBJ databases">
        <authorList>
            <person name="Varghese N."/>
            <person name="Submissions S."/>
        </authorList>
    </citation>
    <scope>NUCLEOTIDE SEQUENCE [LARGE SCALE GENOMIC DNA]</scope>
    <source>
        <strain evidence="10">DSM 26382</strain>
    </source>
</reference>
<keyword evidence="3" id="KW-1003">Cell membrane</keyword>
<evidence type="ECO:0000256" key="5">
    <source>
        <dbReference type="ARBA" id="ARBA00022989"/>
    </source>
</evidence>
<dbReference type="GO" id="GO:0005886">
    <property type="term" value="C:plasma membrane"/>
    <property type="evidence" value="ECO:0007669"/>
    <property type="project" value="UniProtKB-SubCell"/>
</dbReference>
<comment type="subcellular location">
    <subcellularLocation>
        <location evidence="1">Cell membrane</location>
        <topology evidence="1">Multi-pass membrane protein</topology>
    </subcellularLocation>
    <subcellularLocation>
        <location evidence="7">Membrane</location>
        <topology evidence="7">Multi-pass membrane protein</topology>
    </subcellularLocation>
</comment>
<evidence type="ECO:0000256" key="1">
    <source>
        <dbReference type="ARBA" id="ARBA00004651"/>
    </source>
</evidence>
<name>A0A1G6R818_9GAMM</name>
<keyword evidence="5" id="KW-1133">Transmembrane helix</keyword>
<evidence type="ECO:0000259" key="8">
    <source>
        <dbReference type="Pfam" id="PF00361"/>
    </source>
</evidence>
<dbReference type="GO" id="GO:0008137">
    <property type="term" value="F:NADH dehydrogenase (ubiquinone) activity"/>
    <property type="evidence" value="ECO:0007669"/>
    <property type="project" value="InterPro"/>
</dbReference>
<dbReference type="PANTHER" id="PTHR42703">
    <property type="entry name" value="NADH DEHYDROGENASE"/>
    <property type="match status" value="1"/>
</dbReference>
<sequence>MSHAIILPILLPLFIGALLLVGHGWSRDVKRGISLVGCLALLPVCLYLVLLAGEGQLQVYALGNWVAPFGIMLLLDRFNAALLLLTALLACFALIYACRGDDERGPNFHALFQFQLLGINGAFLTADLFNLFVFFEILLISSYALLLHGNRANQVKAGVHYVVLNLLGSSFFLIGISLLYGLTGTLNMPDLAARVASADVADAPLIKAAAYLLLIVFGLKAAVLPLCFWLPRAYAAAPASVAALFAIMTKVGFYAVVRVFTLVFGEEAGPLANLGHELLWWLALPTIAFGVIGALGARQLQALLAYLVVVSVGTLMAGFAMGSPAALSAALYYMLHSTLISAALFLLAGLVVAQRDSAGGDLQQERVLRQPLVLGCMFFFASISVAGLPPFSGFLGKMLLLRAAEPGWQAWSLWPVVLIGGLLTLVALSRAGTSLFWLGQQTDGQPSTAQPADRVSLLAALGLLLASPLLMIAAAPIMAYLEAAAAQLLDLQPYLSIIAGGAA</sequence>
<evidence type="ECO:0000313" key="9">
    <source>
        <dbReference type="EMBL" id="SDD00563.1"/>
    </source>
</evidence>